<reference evidence="2 3" key="1">
    <citation type="journal article" date="2011" name="PLoS Pathog.">
        <title>Endophytic Life Strategies Decoded by Genome and Transcriptome Analyses of the Mutualistic Root Symbiont Piriformospora indica.</title>
        <authorList>
            <person name="Zuccaro A."/>
            <person name="Lahrmann U."/>
            <person name="Guldener U."/>
            <person name="Langen G."/>
            <person name="Pfiffi S."/>
            <person name="Biedenkopf D."/>
            <person name="Wong P."/>
            <person name="Samans B."/>
            <person name="Grimm C."/>
            <person name="Basiewicz M."/>
            <person name="Murat C."/>
            <person name="Martin F."/>
            <person name="Kogel K.H."/>
        </authorList>
    </citation>
    <scope>NUCLEOTIDE SEQUENCE [LARGE SCALE GENOMIC DNA]</scope>
    <source>
        <strain evidence="2 3">DSM 11827</strain>
    </source>
</reference>
<protein>
    <submittedName>
        <fullName evidence="2">Uncharacterized protein</fullName>
    </submittedName>
</protein>
<proteinExistence type="predicted"/>
<keyword evidence="3" id="KW-1185">Reference proteome</keyword>
<dbReference type="Proteomes" id="UP000007148">
    <property type="component" value="Unassembled WGS sequence"/>
</dbReference>
<feature type="compositionally biased region" description="Basic residues" evidence="1">
    <location>
        <begin position="146"/>
        <end position="157"/>
    </location>
</feature>
<accession>G4TJY4</accession>
<feature type="region of interest" description="Disordered" evidence="1">
    <location>
        <begin position="128"/>
        <end position="216"/>
    </location>
</feature>
<evidence type="ECO:0000313" key="3">
    <source>
        <dbReference type="Proteomes" id="UP000007148"/>
    </source>
</evidence>
<feature type="compositionally biased region" description="Polar residues" evidence="1">
    <location>
        <begin position="128"/>
        <end position="143"/>
    </location>
</feature>
<evidence type="ECO:0000313" key="2">
    <source>
        <dbReference type="EMBL" id="CCA71627.1"/>
    </source>
</evidence>
<organism evidence="2 3">
    <name type="scientific">Serendipita indica (strain DSM 11827)</name>
    <name type="common">Root endophyte fungus</name>
    <name type="synonym">Piriformospora indica</name>
    <dbReference type="NCBI Taxonomy" id="1109443"/>
    <lineage>
        <taxon>Eukaryota</taxon>
        <taxon>Fungi</taxon>
        <taxon>Dikarya</taxon>
        <taxon>Basidiomycota</taxon>
        <taxon>Agaricomycotina</taxon>
        <taxon>Agaricomycetes</taxon>
        <taxon>Sebacinales</taxon>
        <taxon>Serendipitaceae</taxon>
        <taxon>Serendipita</taxon>
    </lineage>
</organism>
<dbReference type="HOGENOM" id="CLU_689099_0_0_1"/>
<name>G4TJY4_SERID</name>
<feature type="region of interest" description="Disordered" evidence="1">
    <location>
        <begin position="1"/>
        <end position="36"/>
    </location>
</feature>
<dbReference type="InParanoid" id="G4TJY4"/>
<evidence type="ECO:0000256" key="1">
    <source>
        <dbReference type="SAM" id="MobiDB-lite"/>
    </source>
</evidence>
<gene>
    <name evidence="2" type="ORF">PIIN_05563</name>
</gene>
<dbReference type="EMBL" id="CAFZ01000128">
    <property type="protein sequence ID" value="CCA71627.1"/>
    <property type="molecule type" value="Genomic_DNA"/>
</dbReference>
<feature type="compositionally biased region" description="Low complexity" evidence="1">
    <location>
        <begin position="188"/>
        <end position="200"/>
    </location>
</feature>
<dbReference type="AlphaFoldDB" id="G4TJY4"/>
<dbReference type="OrthoDB" id="3261987at2759"/>
<comment type="caution">
    <text evidence="2">The sequence shown here is derived from an EMBL/GenBank/DDBJ whole genome shotgun (WGS) entry which is preliminary data.</text>
</comment>
<sequence length="400" mass="44257">MDPSGFDFASGDLWAQLSPQQQQQRQNTQHRRSQQGFDYSSDFSQEANFLYNAGQQPGLNPYPLVSQGIDLNGDHMMDPRFQQQWMEGSGGALGMVPGPGYSHSHSHGMMDAQIPSHTMASSQWGEGYVQYSNNPTHGTPYTTQSHSHHHSQQRQHIPHYSGDIGTFPLVVPSSSSTDNMDQEWPRDSQSPSPTLLSSSLKNALRNSSSSGSSTNTFDGVLGGGAEFSSIAARRAHVLEWMSRTALTPQQSAIAHVILTSKWWELEEPEPEVRHNDDLVKRGLLTHIGGSRFRAFLDEENGYRCTFDHDGAPCTHGKGRTERALGTIRGFFLYKPVVCTGGCGTRCNQRFVSVEQCQKHVQKKRSGRATCPDCGSSILPANMSRHRRACHVQEGTSTRPQ</sequence>